<feature type="compositionally biased region" description="Low complexity" evidence="1">
    <location>
        <begin position="11"/>
        <end position="22"/>
    </location>
</feature>
<organism evidence="3">
    <name type="scientific">Melanopsichium pennsylvanicum 4</name>
    <dbReference type="NCBI Taxonomy" id="1398559"/>
    <lineage>
        <taxon>Eukaryota</taxon>
        <taxon>Fungi</taxon>
        <taxon>Dikarya</taxon>
        <taxon>Basidiomycota</taxon>
        <taxon>Ustilaginomycotina</taxon>
        <taxon>Ustilaginomycetes</taxon>
        <taxon>Ustilaginales</taxon>
        <taxon>Ustilaginaceae</taxon>
        <taxon>Melanopsichium</taxon>
    </lineage>
</organism>
<accession>A0A077R6S5</accession>
<evidence type="ECO:0000313" key="3">
    <source>
        <dbReference type="EMBL" id="CDI52819.1"/>
    </source>
</evidence>
<dbReference type="InterPro" id="IPR003114">
    <property type="entry name" value="Phox_assoc"/>
</dbReference>
<feature type="compositionally biased region" description="Basic and acidic residues" evidence="1">
    <location>
        <begin position="1"/>
        <end position="10"/>
    </location>
</feature>
<proteinExistence type="predicted"/>
<dbReference type="EMBL" id="HG529550">
    <property type="protein sequence ID" value="CDI52819.1"/>
    <property type="molecule type" value="Genomic_DNA"/>
</dbReference>
<feature type="region of interest" description="Disordered" evidence="1">
    <location>
        <begin position="113"/>
        <end position="136"/>
    </location>
</feature>
<dbReference type="AlphaFoldDB" id="A0A077R6S5"/>
<feature type="domain" description="PXA" evidence="2">
    <location>
        <begin position="167"/>
        <end position="420"/>
    </location>
</feature>
<feature type="compositionally biased region" description="Polar residues" evidence="1">
    <location>
        <begin position="115"/>
        <end position="135"/>
    </location>
</feature>
<reference evidence="3" key="1">
    <citation type="journal article" date="2014" name="Genome Biol. Evol.">
        <title>Gene Loss Rather Than Gene Gain Is Associated with a Host Jump from Monocots to Dicots in the Smut Fungus Melanopsichium pennsylvanicum.</title>
        <authorList>
            <person name="Sharma R."/>
            <person name="Mishra B."/>
            <person name="Runge F."/>
            <person name="Thines M."/>
        </authorList>
    </citation>
    <scope>NUCLEOTIDE SEQUENCE</scope>
    <source>
        <strain evidence="3">4</strain>
    </source>
</reference>
<feature type="region of interest" description="Disordered" evidence="1">
    <location>
        <begin position="1"/>
        <end position="22"/>
    </location>
</feature>
<sequence>MTPEAIRRDASSPSPLSSPTPSAVAAFALRKDTSSPFTPSAAFRDVASPLSASHASLTTDPVHATLSPRPMSPVAYRIEHSTPPASSSAKWNGAYTQDSANQSVAHQVSIKEKTNQTWPSTSLNQRSTAVPLSTASRDDKATDRAFYRRILFQDLPASSEAPTITHDAHLDHEIYLLLAFLLRETVLPWYSKLTPDRQFLTQVTSIIISILHTVAQRQSDQTAISVSTTALDSDIHAPSISSAQLPRIHDLLSRDIPLILRQHFYDFRQAHIKVDSVWAPLGTQQSSSPTSNTLTQAECDQQRRQRLHERLPSHVQEAINVASRSDASPLQVAQLFYAASPHPGFDPLTSSLDGKIDLAYLRIVVLNLLSSLLPADEYAPNTERFILRDVLVTVLRGALARSFRPWFFVRSIHKALDSAGWPSDPALLPDRSSYLESEVGLCSDTLAPNSGSVATIEASLYPDRFTSQKGNLPPSFSAGSLYERKMHGRYPSRKFNFSHDDTITAQGRSSAIDANLTLTQSDIAVGSGKTGKGVIDAEIKTMFDERDLAPNYVGNWLNAAEEVLQVDSHVLLRATFGLARTILCTTGLDESVNRMVVRRINKELRDTQKLTKMVRELRRTLLPNGHFAPSVPDPDVETQEAEWIRLRTRLIFEPKVGEIAFLPWLIKKMLLGSADVSVSSSDLSAYAKDTQIQVQRLTTWLEPLCSTESGLWMTIDPLNYATPIDTSEMAEHPRDPTGLPCFLLVGSRSRCLLASEDCA</sequence>
<evidence type="ECO:0000259" key="2">
    <source>
        <dbReference type="PROSITE" id="PS51207"/>
    </source>
</evidence>
<dbReference type="PANTHER" id="PTHR22775:SF3">
    <property type="entry name" value="SORTING NEXIN-13"/>
    <property type="match status" value="1"/>
</dbReference>
<dbReference type="Pfam" id="PF02194">
    <property type="entry name" value="PXA"/>
    <property type="match status" value="1"/>
</dbReference>
<dbReference type="PANTHER" id="PTHR22775">
    <property type="entry name" value="SORTING NEXIN"/>
    <property type="match status" value="1"/>
</dbReference>
<protein>
    <recommendedName>
        <fullName evidence="2">PXA domain-containing protein</fullName>
    </recommendedName>
</protein>
<dbReference type="GO" id="GO:0035091">
    <property type="term" value="F:phosphatidylinositol binding"/>
    <property type="evidence" value="ECO:0007669"/>
    <property type="project" value="TreeGrafter"/>
</dbReference>
<dbReference type="PROSITE" id="PS51207">
    <property type="entry name" value="PXA"/>
    <property type="match status" value="1"/>
</dbReference>
<evidence type="ECO:0000256" key="1">
    <source>
        <dbReference type="SAM" id="MobiDB-lite"/>
    </source>
</evidence>
<name>A0A077R6S5_9BASI</name>